<feature type="chain" id="PRO_5039548073" evidence="2">
    <location>
        <begin position="22"/>
        <end position="397"/>
    </location>
</feature>
<dbReference type="Pfam" id="PF14478">
    <property type="entry name" value="DUF4430"/>
    <property type="match status" value="1"/>
</dbReference>
<keyword evidence="2" id="KW-0732">Signal</keyword>
<gene>
    <name evidence="4" type="ordered locus">Slip_0328</name>
</gene>
<evidence type="ECO:0000256" key="2">
    <source>
        <dbReference type="SAM" id="SignalP"/>
    </source>
</evidence>
<name>D7CJZ8_SYNLT</name>
<accession>D7CJZ8</accession>
<evidence type="ECO:0000313" key="4">
    <source>
        <dbReference type="EMBL" id="ADI01112.1"/>
    </source>
</evidence>
<dbReference type="Gene3D" id="2.170.130.30">
    <property type="match status" value="1"/>
</dbReference>
<reference evidence="4 5" key="2">
    <citation type="journal article" date="2010" name="Stand. Genomic Sci.">
        <title>Complete genome sequence of Syntrophothermus lipocalidus type strain (TGB-C1).</title>
        <authorList>
            <person name="Djao O.D."/>
            <person name="Zhang X."/>
            <person name="Lucas S."/>
            <person name="Lapidus A."/>
            <person name="Del Rio T.G."/>
            <person name="Nolan M."/>
            <person name="Tice H."/>
            <person name="Cheng J.F."/>
            <person name="Han C."/>
            <person name="Tapia R."/>
            <person name="Goodwin L."/>
            <person name="Pitluck S."/>
            <person name="Liolios K."/>
            <person name="Ivanova N."/>
            <person name="Mavromatis K."/>
            <person name="Mikhailova N."/>
            <person name="Ovchinnikova G."/>
            <person name="Pati A."/>
            <person name="Brambilla E."/>
            <person name="Chen A."/>
            <person name="Palaniappan K."/>
            <person name="Land M."/>
            <person name="Hauser L."/>
            <person name="Chang Y.J."/>
            <person name="Jeffries C.D."/>
            <person name="Rohde M."/>
            <person name="Sikorski J."/>
            <person name="Spring S."/>
            <person name="Goker M."/>
            <person name="Detter J.C."/>
            <person name="Woyke T."/>
            <person name="Bristow J."/>
            <person name="Eisen J.A."/>
            <person name="Markowitz V."/>
            <person name="Hugenholtz P."/>
            <person name="Kyrpides N.C."/>
            <person name="Klenk H.P."/>
        </authorList>
    </citation>
    <scope>NUCLEOTIDE SEQUENCE [LARGE SCALE GENOMIC DNA]</scope>
    <source>
        <strain evidence="5">DSM 12680 / TGB-C1</strain>
    </source>
</reference>
<reference evidence="5" key="1">
    <citation type="journal article" date="2010" name="Stand. Genomic Sci.">
        <title>Complete genome sequence of Syntrophothermus lipocalidus type strain (TGB-C1T).</title>
        <authorList>
            <consortium name="US DOE Joint Genome Institute (JGI-PGF)"/>
            <person name="Djao O."/>
            <person name="Zhang X."/>
            <person name="Lucas S."/>
            <person name="Lapidus A."/>
            <person name="Glavina Del Rio T."/>
            <person name="Nolan M."/>
            <person name="Tice H."/>
            <person name="Cheng J."/>
            <person name="Han C."/>
            <person name="Tapia R."/>
            <person name="Goodwin L."/>
            <person name="Pitluck S."/>
            <person name="Liolios K."/>
            <person name="Ivanova N."/>
            <person name="Mavromatis K."/>
            <person name="Mikhailova N."/>
            <person name="Ovchinnikova G."/>
            <person name="Pati A."/>
            <person name="Brambilla E."/>
            <person name="Chen A."/>
            <person name="Palaniappan K."/>
            <person name="Land M."/>
            <person name="Hauser L."/>
            <person name="Chang Y."/>
            <person name="Jeffries C."/>
            <person name="Rohde M."/>
            <person name="Sikorski J."/>
            <person name="Spring S."/>
            <person name="Goker M."/>
            <person name="Detter J."/>
            <person name="Woyke T."/>
            <person name="Bristow J."/>
            <person name="Eisen J."/>
            <person name="Markowitz V."/>
            <person name="Hugenholtz P."/>
            <person name="Kyrpides N."/>
            <person name="Klenk H."/>
        </authorList>
    </citation>
    <scope>NUCLEOTIDE SEQUENCE [LARGE SCALE GENOMIC DNA]</scope>
    <source>
        <strain evidence="5">DSM 12680 / TGB-C1</strain>
    </source>
</reference>
<feature type="compositionally biased region" description="Basic and acidic residues" evidence="1">
    <location>
        <begin position="59"/>
        <end position="86"/>
    </location>
</feature>
<sequence>MLKRRLGFCLAVLMVIFLAVAVAGCGGRAANDITGHKTKEAAVQSAGPDKDADRIQVSKAAKDGAAKNDTVQEKTLGKTADTKEPTGTKASPGTDSDQDAFLEKGEGKTGQTAATVHLVVTKDFGSSKLLDKKVRMEPGWTVFDVLQANCQVKTGYSGGLITGINGVESQSGGFSGPREDWFFFVNGICSDVGAGDYELRAGDSVWWDYHSWDTFGLVNSAVIGCYPEPFLHGYRGKTRRTTVLCAPGSLDLGETLKEALKASGVSSVGVRILNESLLSSRSGPTIVVGEWRHLKDSPYLDKLNQGYRRNGTFVHFTEDGVELLDCRGEPARVYATNAAVIAATGEGLGDGSPLWLVIGIDREGLEQAVEALAGRPEKISGLYSAAVVEGKVMRLPF</sequence>
<evidence type="ECO:0000256" key="1">
    <source>
        <dbReference type="SAM" id="MobiDB-lite"/>
    </source>
</evidence>
<dbReference type="Proteomes" id="UP000000378">
    <property type="component" value="Chromosome"/>
</dbReference>
<dbReference type="PROSITE" id="PS51257">
    <property type="entry name" value="PROKAR_LIPOPROTEIN"/>
    <property type="match status" value="1"/>
</dbReference>
<dbReference type="eggNOG" id="ENOG5030ITU">
    <property type="taxonomic scope" value="Bacteria"/>
</dbReference>
<dbReference type="RefSeq" id="WP_013174514.1">
    <property type="nucleotide sequence ID" value="NC_014220.1"/>
</dbReference>
<dbReference type="HOGENOM" id="CLU_694305_0_0_9"/>
<dbReference type="OrthoDB" id="1806555at2"/>
<dbReference type="KEGG" id="slp:Slip_0328"/>
<feature type="domain" description="Transcobalamin-like C-terminal" evidence="3">
    <location>
        <begin position="139"/>
        <end position="210"/>
    </location>
</feature>
<dbReference type="EMBL" id="CP002048">
    <property type="protein sequence ID" value="ADI01112.1"/>
    <property type="molecule type" value="Genomic_DNA"/>
</dbReference>
<feature type="signal peptide" evidence="2">
    <location>
        <begin position="1"/>
        <end position="21"/>
    </location>
</feature>
<dbReference type="AlphaFoldDB" id="D7CJZ8"/>
<dbReference type="InterPro" id="IPR027954">
    <property type="entry name" value="Transcobalamin-like_C"/>
</dbReference>
<protein>
    <submittedName>
        <fullName evidence="4">Membrane protein</fullName>
    </submittedName>
</protein>
<evidence type="ECO:0000313" key="5">
    <source>
        <dbReference type="Proteomes" id="UP000000378"/>
    </source>
</evidence>
<feature type="region of interest" description="Disordered" evidence="1">
    <location>
        <begin position="59"/>
        <end position="98"/>
    </location>
</feature>
<organism evidence="4 5">
    <name type="scientific">Syntrophothermus lipocalidus (strain DSM 12680 / TGB-C1)</name>
    <dbReference type="NCBI Taxonomy" id="643648"/>
    <lineage>
        <taxon>Bacteria</taxon>
        <taxon>Bacillati</taxon>
        <taxon>Bacillota</taxon>
        <taxon>Clostridia</taxon>
        <taxon>Eubacteriales</taxon>
        <taxon>Syntrophomonadaceae</taxon>
        <taxon>Syntrophothermus</taxon>
    </lineage>
</organism>
<proteinExistence type="predicted"/>
<keyword evidence="5" id="KW-1185">Reference proteome</keyword>
<evidence type="ECO:0000259" key="3">
    <source>
        <dbReference type="Pfam" id="PF14478"/>
    </source>
</evidence>
<dbReference type="STRING" id="643648.Slip_0328"/>